<evidence type="ECO:0000256" key="2">
    <source>
        <dbReference type="SAM" id="MobiDB-lite"/>
    </source>
</evidence>
<evidence type="ECO:0000259" key="3">
    <source>
        <dbReference type="Pfam" id="PF13581"/>
    </source>
</evidence>
<evidence type="ECO:0000313" key="4">
    <source>
        <dbReference type="EMBL" id="AZS86949.1"/>
    </source>
</evidence>
<keyword evidence="4" id="KW-0547">Nucleotide-binding</keyword>
<keyword evidence="1" id="KW-0723">Serine/threonine-protein kinase</keyword>
<dbReference type="AlphaFoldDB" id="A0A3Q9KVJ5"/>
<proteinExistence type="predicted"/>
<dbReference type="PANTHER" id="PTHR35526:SF3">
    <property type="entry name" value="ANTI-SIGMA-F FACTOR RSBW"/>
    <property type="match status" value="1"/>
</dbReference>
<gene>
    <name evidence="5" type="ORF">DDJ31_15425</name>
    <name evidence="4" type="ORF">ELQ87_23845</name>
</gene>
<dbReference type="Proteomes" id="UP000501753">
    <property type="component" value="Chromosome"/>
</dbReference>
<dbReference type="PANTHER" id="PTHR35526">
    <property type="entry name" value="ANTI-SIGMA-F FACTOR RSBW-RELATED"/>
    <property type="match status" value="1"/>
</dbReference>
<dbReference type="KEGG" id="sgd:ELQ87_23845"/>
<sequence length="208" mass="22494">MEASSASVDVTFRLPRSRRSVPRARAALLAVLGGWEVDQEVGESAELVLSELLTNALKVPVPRGHQVGVRIARAPAEGLLRLEVSDTGGGRPEARTPDTDETGGRGLLLVEALADRWGYEEHGAGIGKTVWAELKSPTLLTEPGTREIAAALVRPGQWVRMWGEWRSVQSTQSEPDPSTRVMILLTLDEGPPLRIRATEPLRVRGEGG</sequence>
<dbReference type="Pfam" id="PF13581">
    <property type="entry name" value="HATPase_c_2"/>
    <property type="match status" value="1"/>
</dbReference>
<evidence type="ECO:0000313" key="6">
    <source>
        <dbReference type="Proteomes" id="UP000271291"/>
    </source>
</evidence>
<dbReference type="GO" id="GO:0004674">
    <property type="term" value="F:protein serine/threonine kinase activity"/>
    <property type="evidence" value="ECO:0007669"/>
    <property type="project" value="UniProtKB-KW"/>
</dbReference>
<dbReference type="GO" id="GO:0005524">
    <property type="term" value="F:ATP binding"/>
    <property type="evidence" value="ECO:0007669"/>
    <property type="project" value="UniProtKB-KW"/>
</dbReference>
<dbReference type="Proteomes" id="UP000271291">
    <property type="component" value="Chromosome"/>
</dbReference>
<dbReference type="EMBL" id="CP034687">
    <property type="protein sequence ID" value="AZS86949.1"/>
    <property type="molecule type" value="Genomic_DNA"/>
</dbReference>
<dbReference type="SUPFAM" id="SSF55874">
    <property type="entry name" value="ATPase domain of HSP90 chaperone/DNA topoisomerase II/histidine kinase"/>
    <property type="match status" value="1"/>
</dbReference>
<keyword evidence="4" id="KW-0067">ATP-binding</keyword>
<dbReference type="CDD" id="cd16936">
    <property type="entry name" value="HATPase_RsbW-like"/>
    <property type="match status" value="1"/>
</dbReference>
<reference evidence="4 6" key="2">
    <citation type="submission" date="2018-12" db="EMBL/GenBank/DDBJ databases">
        <title>Streptomyces griseoviridis F1-27 complete genome.</title>
        <authorList>
            <person name="Mariita R.M."/>
            <person name="Sello J.K."/>
        </authorList>
    </citation>
    <scope>NUCLEOTIDE SEQUENCE [LARGE SCALE GENOMIC DNA]</scope>
    <source>
        <strain evidence="4 6">F1-27</strain>
    </source>
</reference>
<dbReference type="InterPro" id="IPR003594">
    <property type="entry name" value="HATPase_dom"/>
</dbReference>
<dbReference type="InterPro" id="IPR036890">
    <property type="entry name" value="HATPase_C_sf"/>
</dbReference>
<organism evidence="4 6">
    <name type="scientific">Streptomyces griseoviridis</name>
    <dbReference type="NCBI Taxonomy" id="45398"/>
    <lineage>
        <taxon>Bacteria</taxon>
        <taxon>Bacillati</taxon>
        <taxon>Actinomycetota</taxon>
        <taxon>Actinomycetes</taxon>
        <taxon>Kitasatosporales</taxon>
        <taxon>Streptomycetaceae</taxon>
        <taxon>Streptomyces</taxon>
    </lineage>
</organism>
<evidence type="ECO:0000256" key="1">
    <source>
        <dbReference type="ARBA" id="ARBA00022527"/>
    </source>
</evidence>
<dbReference type="InterPro" id="IPR050267">
    <property type="entry name" value="Anti-sigma-factor_SerPK"/>
</dbReference>
<dbReference type="EMBL" id="CP029078">
    <property type="protein sequence ID" value="QCN90586.1"/>
    <property type="molecule type" value="Genomic_DNA"/>
</dbReference>
<evidence type="ECO:0000313" key="7">
    <source>
        <dbReference type="Proteomes" id="UP000501753"/>
    </source>
</evidence>
<evidence type="ECO:0000313" key="5">
    <source>
        <dbReference type="EMBL" id="QCN90586.1"/>
    </source>
</evidence>
<dbReference type="OrthoDB" id="4251531at2"/>
<accession>A0A3Q9KVJ5</accession>
<keyword evidence="1" id="KW-0418">Kinase</keyword>
<reference evidence="5 7" key="1">
    <citation type="submission" date="2018-04" db="EMBL/GenBank/DDBJ databases">
        <title>Complete genome sequences of Streptomyces griseoviridis K61 and characterization of antagonistic properties of biological control agents.</title>
        <authorList>
            <person name="Mariita R.M."/>
            <person name="Sello J.K."/>
        </authorList>
    </citation>
    <scope>NUCLEOTIDE SEQUENCE [LARGE SCALE GENOMIC DNA]</scope>
    <source>
        <strain evidence="5 7">K61</strain>
    </source>
</reference>
<name>A0A3Q9KVJ5_STRGD</name>
<dbReference type="RefSeq" id="WP_127179751.1">
    <property type="nucleotide sequence ID" value="NZ_CP029078.1"/>
</dbReference>
<dbReference type="Gene3D" id="3.30.565.10">
    <property type="entry name" value="Histidine kinase-like ATPase, C-terminal domain"/>
    <property type="match status" value="1"/>
</dbReference>
<protein>
    <submittedName>
        <fullName evidence="4">ATP-binding protein</fullName>
    </submittedName>
</protein>
<keyword evidence="7" id="KW-1185">Reference proteome</keyword>
<keyword evidence="1" id="KW-0808">Transferase</keyword>
<feature type="domain" description="Histidine kinase/HSP90-like ATPase" evidence="3">
    <location>
        <begin position="17"/>
        <end position="131"/>
    </location>
</feature>
<feature type="region of interest" description="Disordered" evidence="2">
    <location>
        <begin position="84"/>
        <end position="103"/>
    </location>
</feature>